<dbReference type="FunFam" id="2.40.50.100:FF:000003">
    <property type="entry name" value="Acetyl-CoA carboxylase biotin carboxyl carrier protein"/>
    <property type="match status" value="1"/>
</dbReference>
<dbReference type="OrthoDB" id="9812676at2"/>
<dbReference type="Gene3D" id="2.40.50.100">
    <property type="match status" value="1"/>
</dbReference>
<feature type="domain" description="Lipoyl-binding" evidence="3">
    <location>
        <begin position="82"/>
        <end position="161"/>
    </location>
</feature>
<dbReference type="InterPro" id="IPR000089">
    <property type="entry name" value="Biotin_lipoyl"/>
</dbReference>
<evidence type="ECO:0000313" key="4">
    <source>
        <dbReference type="EMBL" id="KXB76312.1"/>
    </source>
</evidence>
<sequence>MKEYKYKINGNEYSVAIIDLEGDKAAVEVNGVSYQVDILTEGYTAPAPRPAAKPAAAPAPAPAAAPAAPAPAPQPIAPAAPAAEPAAPAGKGTAVQSPLPGVILDIKVAVGDQVKAGQTVAILEAMKMENNINAECDGVITAIKVAKGDNILEGSDIVIIG</sequence>
<dbReference type="SUPFAM" id="SSF51230">
    <property type="entry name" value="Single hybrid motif"/>
    <property type="match status" value="1"/>
</dbReference>
<accession>A0A134B8N9</accession>
<name>A0A134B8N9_9PORP</name>
<feature type="region of interest" description="Disordered" evidence="2">
    <location>
        <begin position="47"/>
        <end position="92"/>
    </location>
</feature>
<evidence type="ECO:0000256" key="2">
    <source>
        <dbReference type="SAM" id="MobiDB-lite"/>
    </source>
</evidence>
<dbReference type="PROSITE" id="PS00188">
    <property type="entry name" value="BIOTIN"/>
    <property type="match status" value="1"/>
</dbReference>
<evidence type="ECO:0000256" key="1">
    <source>
        <dbReference type="ARBA" id="ARBA00023267"/>
    </source>
</evidence>
<feature type="compositionally biased region" description="Pro residues" evidence="2">
    <location>
        <begin position="47"/>
        <end position="78"/>
    </location>
</feature>
<keyword evidence="1" id="KW-0092">Biotin</keyword>
<dbReference type="PANTHER" id="PTHR45266">
    <property type="entry name" value="OXALOACETATE DECARBOXYLASE ALPHA CHAIN"/>
    <property type="match status" value="1"/>
</dbReference>
<dbReference type="EMBL" id="LSDK01000070">
    <property type="protein sequence ID" value="KXB76312.1"/>
    <property type="molecule type" value="Genomic_DNA"/>
</dbReference>
<comment type="caution">
    <text evidence="4">The sequence shown here is derived from an EMBL/GenBank/DDBJ whole genome shotgun (WGS) entry which is preliminary data.</text>
</comment>
<proteinExistence type="predicted"/>
<dbReference type="PROSITE" id="PS50968">
    <property type="entry name" value="BIOTINYL_LIPOYL"/>
    <property type="match status" value="1"/>
</dbReference>
<evidence type="ECO:0000313" key="5">
    <source>
        <dbReference type="Proteomes" id="UP000070224"/>
    </source>
</evidence>
<dbReference type="InterPro" id="IPR050709">
    <property type="entry name" value="Biotin_Carboxyl_Carrier/Decarb"/>
</dbReference>
<gene>
    <name evidence="4" type="ORF">HMPREF3185_01020</name>
</gene>
<keyword evidence="5" id="KW-1185">Reference proteome</keyword>
<dbReference type="InterPro" id="IPR011053">
    <property type="entry name" value="Single_hybrid_motif"/>
</dbReference>
<dbReference type="RefSeq" id="WP_060935356.1">
    <property type="nucleotide sequence ID" value="NZ_KQ960442.1"/>
</dbReference>
<protein>
    <submittedName>
        <fullName evidence="4">Glutaconyl-CoA decarboxylase subunit gamma</fullName>
    </submittedName>
</protein>
<dbReference type="CDD" id="cd06850">
    <property type="entry name" value="biotinyl_domain"/>
    <property type="match status" value="1"/>
</dbReference>
<dbReference type="Pfam" id="PF00364">
    <property type="entry name" value="Biotin_lipoyl"/>
    <property type="match status" value="1"/>
</dbReference>
<dbReference type="PATRIC" id="fig|322095.3.peg.1007"/>
<reference evidence="5" key="1">
    <citation type="submission" date="2016-01" db="EMBL/GenBank/DDBJ databases">
        <authorList>
            <person name="Mitreva M."/>
            <person name="Pepin K.H."/>
            <person name="Mihindukulasuriya K.A."/>
            <person name="Fulton R."/>
            <person name="Fronick C."/>
            <person name="O'Laughlin M."/>
            <person name="Miner T."/>
            <person name="Herter B."/>
            <person name="Rosa B.A."/>
            <person name="Cordes M."/>
            <person name="Tomlinson C."/>
            <person name="Wollam A."/>
            <person name="Palsikar V.B."/>
            <person name="Mardis E.R."/>
            <person name="Wilson R.K."/>
        </authorList>
    </citation>
    <scope>NUCLEOTIDE SEQUENCE [LARGE SCALE GENOMIC DNA]</scope>
    <source>
        <strain evidence="5">KA00683</strain>
    </source>
</reference>
<evidence type="ECO:0000259" key="3">
    <source>
        <dbReference type="PROSITE" id="PS50968"/>
    </source>
</evidence>
<dbReference type="PANTHER" id="PTHR45266:SF3">
    <property type="entry name" value="OXALOACETATE DECARBOXYLASE ALPHA CHAIN"/>
    <property type="match status" value="1"/>
</dbReference>
<organism evidence="4 5">
    <name type="scientific">Porphyromonas somerae</name>
    <dbReference type="NCBI Taxonomy" id="322095"/>
    <lineage>
        <taxon>Bacteria</taxon>
        <taxon>Pseudomonadati</taxon>
        <taxon>Bacteroidota</taxon>
        <taxon>Bacteroidia</taxon>
        <taxon>Bacteroidales</taxon>
        <taxon>Porphyromonadaceae</taxon>
        <taxon>Porphyromonas</taxon>
    </lineage>
</organism>
<feature type="compositionally biased region" description="Low complexity" evidence="2">
    <location>
        <begin position="79"/>
        <end position="89"/>
    </location>
</feature>
<dbReference type="STRING" id="322095.HMPREF3185_01020"/>
<dbReference type="AlphaFoldDB" id="A0A134B8N9"/>
<dbReference type="Proteomes" id="UP000070224">
    <property type="component" value="Unassembled WGS sequence"/>
</dbReference>
<dbReference type="InterPro" id="IPR001882">
    <property type="entry name" value="Biotin_BS"/>
</dbReference>